<dbReference type="CDD" id="cd06565">
    <property type="entry name" value="GH20_GcnA-like"/>
    <property type="match status" value="1"/>
</dbReference>
<dbReference type="GO" id="GO:1903561">
    <property type="term" value="C:extracellular vesicle"/>
    <property type="evidence" value="ECO:0007669"/>
    <property type="project" value="UniProtKB-SubCell"/>
</dbReference>
<comment type="similarity">
    <text evidence="4">Belongs to the glycosyl hydrolase 20 family.</text>
</comment>
<evidence type="ECO:0000256" key="10">
    <source>
        <dbReference type="ARBA" id="ARBA00023242"/>
    </source>
</evidence>
<proteinExistence type="inferred from homology"/>
<keyword evidence="10" id="KW-0539">Nucleus</keyword>
<reference evidence="20" key="1">
    <citation type="submission" date="2025-08" db="UniProtKB">
        <authorList>
            <consortium name="Ensembl"/>
        </authorList>
    </citation>
    <scope>IDENTIFICATION</scope>
</reference>
<dbReference type="SUPFAM" id="SSF51445">
    <property type="entry name" value="(Trans)glycosidases"/>
    <property type="match status" value="1"/>
</dbReference>
<dbReference type="InterPro" id="IPR017853">
    <property type="entry name" value="GH"/>
</dbReference>
<evidence type="ECO:0000256" key="18">
    <source>
        <dbReference type="ARBA" id="ARBA00081277"/>
    </source>
</evidence>
<dbReference type="InterPro" id="IPR015883">
    <property type="entry name" value="Glyco_hydro_20_cat"/>
</dbReference>
<evidence type="ECO:0000256" key="1">
    <source>
        <dbReference type="ARBA" id="ARBA00001231"/>
    </source>
</evidence>
<keyword evidence="9" id="KW-1015">Disulfide bond</keyword>
<dbReference type="GeneTree" id="ENSGT00390000014852"/>
<dbReference type="PANTHER" id="PTHR21040:SF6">
    <property type="entry name" value="HEXOSAMINIDASE D"/>
    <property type="match status" value="1"/>
</dbReference>
<evidence type="ECO:0000256" key="15">
    <source>
        <dbReference type="ARBA" id="ARBA00070154"/>
    </source>
</evidence>
<organism evidence="20 21">
    <name type="scientific">Leptobrachium leishanense</name>
    <name type="common">Leishan spiny toad</name>
    <dbReference type="NCBI Taxonomy" id="445787"/>
    <lineage>
        <taxon>Eukaryota</taxon>
        <taxon>Metazoa</taxon>
        <taxon>Chordata</taxon>
        <taxon>Craniata</taxon>
        <taxon>Vertebrata</taxon>
        <taxon>Euteleostomi</taxon>
        <taxon>Amphibia</taxon>
        <taxon>Batrachia</taxon>
        <taxon>Anura</taxon>
        <taxon>Pelobatoidea</taxon>
        <taxon>Megophryidae</taxon>
        <taxon>Leptobrachium</taxon>
    </lineage>
</organism>
<dbReference type="InterPro" id="IPR038901">
    <property type="entry name" value="HEXDC-like"/>
</dbReference>
<gene>
    <name evidence="20" type="primary">HEXD</name>
</gene>
<dbReference type="PANTHER" id="PTHR21040">
    <property type="entry name" value="BCDNA.GH04120"/>
    <property type="match status" value="1"/>
</dbReference>
<reference evidence="20" key="2">
    <citation type="submission" date="2025-09" db="UniProtKB">
        <authorList>
            <consortium name="Ensembl"/>
        </authorList>
    </citation>
    <scope>IDENTIFICATION</scope>
</reference>
<evidence type="ECO:0000256" key="5">
    <source>
        <dbReference type="ARBA" id="ARBA00011748"/>
    </source>
</evidence>
<evidence type="ECO:0000313" key="21">
    <source>
        <dbReference type="Proteomes" id="UP000694569"/>
    </source>
</evidence>
<dbReference type="Proteomes" id="UP000694569">
    <property type="component" value="Unplaced"/>
</dbReference>
<dbReference type="AlphaFoldDB" id="A0A8C5R0X5"/>
<protein>
    <recommendedName>
        <fullName evidence="15">Hexosaminidase D</fullName>
        <ecNumber evidence="6">3.2.1.52</ecNumber>
    </recommendedName>
    <alternativeName>
        <fullName evidence="12">Beta-N-acetylhexosaminidase</fullName>
    </alternativeName>
    <alternativeName>
        <fullName evidence="16">Beta-hexosaminidase D</fullName>
    </alternativeName>
    <alternativeName>
        <fullName evidence="17">Hexosaminidase domain-containing protein</fullName>
    </alternativeName>
    <alternativeName>
        <fullName evidence="18">N-acetyl-beta-galactosaminidase</fullName>
    </alternativeName>
</protein>
<keyword evidence="7" id="KW-0963">Cytoplasm</keyword>
<evidence type="ECO:0000256" key="11">
    <source>
        <dbReference type="ARBA" id="ARBA00023295"/>
    </source>
</evidence>
<dbReference type="GO" id="GO:0005737">
    <property type="term" value="C:cytoplasm"/>
    <property type="evidence" value="ECO:0007669"/>
    <property type="project" value="UniProtKB-SubCell"/>
</dbReference>
<comment type="subunit">
    <text evidence="5">Homodimer; disulfide-linked.</text>
</comment>
<keyword evidence="21" id="KW-1185">Reference proteome</keyword>
<evidence type="ECO:0000256" key="7">
    <source>
        <dbReference type="ARBA" id="ARBA00022490"/>
    </source>
</evidence>
<evidence type="ECO:0000256" key="13">
    <source>
        <dbReference type="ARBA" id="ARBA00034305"/>
    </source>
</evidence>
<dbReference type="Ensembl" id="ENSLLET00000046864.1">
    <property type="protein sequence ID" value="ENSLLEP00000045067.1"/>
    <property type="gene ID" value="ENSLLEG00000028505.1"/>
</dbReference>
<dbReference type="FunFam" id="3.20.20.80:FF:000068">
    <property type="entry name" value="hexosaminidase D isoform X1"/>
    <property type="match status" value="1"/>
</dbReference>
<evidence type="ECO:0000256" key="4">
    <source>
        <dbReference type="ARBA" id="ARBA00006285"/>
    </source>
</evidence>
<keyword evidence="8" id="KW-0378">Hydrolase</keyword>
<dbReference type="GO" id="GO:0005975">
    <property type="term" value="P:carbohydrate metabolic process"/>
    <property type="evidence" value="ECO:0007669"/>
    <property type="project" value="InterPro"/>
</dbReference>
<evidence type="ECO:0000313" key="20">
    <source>
        <dbReference type="Ensembl" id="ENSLLEP00000045067.1"/>
    </source>
</evidence>
<feature type="domain" description="Glycoside hydrolase family 20 catalytic" evidence="19">
    <location>
        <begin position="72"/>
        <end position="217"/>
    </location>
</feature>
<dbReference type="GO" id="GO:0005634">
    <property type="term" value="C:nucleus"/>
    <property type="evidence" value="ECO:0007669"/>
    <property type="project" value="UniProtKB-SubCell"/>
</dbReference>
<evidence type="ECO:0000256" key="2">
    <source>
        <dbReference type="ARBA" id="ARBA00004123"/>
    </source>
</evidence>
<comment type="function">
    <text evidence="14">Has hexosaminidase activity. Responsible for the cleavage of the monosaccharides N-acetylglucosamine (GlcNAc) and N-acetylgalactosamine (GalNAc) from cellular substrates. Has a preference for galactosaminide over glucosaminide substrates.</text>
</comment>
<evidence type="ECO:0000256" key="16">
    <source>
        <dbReference type="ARBA" id="ARBA00077169"/>
    </source>
</evidence>
<accession>A0A8C5R0X5</accession>
<evidence type="ECO:0000256" key="6">
    <source>
        <dbReference type="ARBA" id="ARBA00012663"/>
    </source>
</evidence>
<dbReference type="EC" id="3.2.1.52" evidence="6"/>
<dbReference type="OrthoDB" id="47475at2759"/>
<evidence type="ECO:0000259" key="19">
    <source>
        <dbReference type="Pfam" id="PF00728"/>
    </source>
</evidence>
<dbReference type="Gene3D" id="3.20.20.80">
    <property type="entry name" value="Glycosidases"/>
    <property type="match status" value="1"/>
</dbReference>
<evidence type="ECO:0000256" key="17">
    <source>
        <dbReference type="ARBA" id="ARBA00079523"/>
    </source>
</evidence>
<sequence>MHSTDSGCGKCTKMANLELVLVHLDLKGAPPKLSYLAEIFPLFSALGANGLLIEYEDTFPYYGNLLSLRAAHAYSPQEIGVILRLAKLHHLEVIPLVQTFGHMEFVLKHKEFAHLREVSIYPNSLNPHKTQSRWLIQVMLQQVMELHAGIRWLHIGADEVYYLGEGEESKNLLSATSITIEDIFLSHVRAVAAHVVSAYPGVRPIAWDDMLRGASVYTLTESGVSPLLQPMIWDYTANLNVEDRIALVQKYRQCGFHKIWLASAFKGATGTSQQLTHIGHHLENHRRWQRVVEAVPRDVFQGMALTGWQRYDHFSVLCELLPVGIPSLAVCLQFLKNGMSDPSWFLLPKNEPTGTFPGSEIMALITQIIFFLKPSQKEFLEGNRFLAGWFSPYHRKRKIVHPIMVQQIQPEAISLLSRWTPVVEAMQALLLRIYPANVVEEWMEEYALPSFREIQELVDDLNAAAILRVPAWSFDVQIKRQPESITFRILYSPYKK</sequence>
<dbReference type="GO" id="GO:0004563">
    <property type="term" value="F:beta-N-acetylhexosaminidase activity"/>
    <property type="evidence" value="ECO:0007669"/>
    <property type="project" value="UniProtKB-EC"/>
</dbReference>
<comment type="subcellular location">
    <subcellularLocation>
        <location evidence="3">Cytoplasm</location>
    </subcellularLocation>
    <subcellularLocation>
        <location evidence="13">Extracellular vesicle</location>
    </subcellularLocation>
    <subcellularLocation>
        <location evidence="2">Nucleus</location>
    </subcellularLocation>
</comment>
<evidence type="ECO:0000256" key="14">
    <source>
        <dbReference type="ARBA" id="ARBA00056985"/>
    </source>
</evidence>
<evidence type="ECO:0000256" key="8">
    <source>
        <dbReference type="ARBA" id="ARBA00022801"/>
    </source>
</evidence>
<comment type="catalytic activity">
    <reaction evidence="1">
        <text>Hydrolysis of terminal non-reducing N-acetyl-D-hexosamine residues in N-acetyl-beta-D-hexosaminides.</text>
        <dbReference type="EC" id="3.2.1.52"/>
    </reaction>
</comment>
<name>A0A8C5R0X5_9ANUR</name>
<evidence type="ECO:0000256" key="12">
    <source>
        <dbReference type="ARBA" id="ARBA00030512"/>
    </source>
</evidence>
<keyword evidence="11" id="KW-0326">Glycosidase</keyword>
<dbReference type="Pfam" id="PF00728">
    <property type="entry name" value="Glyco_hydro_20"/>
    <property type="match status" value="1"/>
</dbReference>
<evidence type="ECO:0000256" key="3">
    <source>
        <dbReference type="ARBA" id="ARBA00004496"/>
    </source>
</evidence>
<evidence type="ECO:0000256" key="9">
    <source>
        <dbReference type="ARBA" id="ARBA00023157"/>
    </source>
</evidence>